<dbReference type="Proteomes" id="UP001371456">
    <property type="component" value="Unassembled WGS sequence"/>
</dbReference>
<proteinExistence type="predicted"/>
<keyword evidence="2" id="KW-0732">Signal</keyword>
<sequence length="110" mass="11958">MNKESRLFKCLLFLFLTTLCYSSSHATTTHRKLFEFKSQIDSFGNMLPKFVPLPPSAPSCKTSPGMPISTMCPPPRPPPPPPPMGPTSLPPNAPPTRMDDGVGGPSELYV</sequence>
<gene>
    <name evidence="3" type="ORF">RDI58_021872</name>
</gene>
<evidence type="ECO:0000256" key="2">
    <source>
        <dbReference type="SAM" id="SignalP"/>
    </source>
</evidence>
<feature type="chain" id="PRO_5042992440" evidence="2">
    <location>
        <begin position="23"/>
        <end position="110"/>
    </location>
</feature>
<dbReference type="EMBL" id="JBANQN010000009">
    <property type="protein sequence ID" value="KAK6779688.1"/>
    <property type="molecule type" value="Genomic_DNA"/>
</dbReference>
<protein>
    <submittedName>
        <fullName evidence="3">Uncharacterized protein</fullName>
    </submittedName>
</protein>
<dbReference type="AlphaFoldDB" id="A0AAN8T123"/>
<evidence type="ECO:0000256" key="1">
    <source>
        <dbReference type="SAM" id="MobiDB-lite"/>
    </source>
</evidence>
<name>A0AAN8T123_SOLBU</name>
<evidence type="ECO:0000313" key="3">
    <source>
        <dbReference type="EMBL" id="KAK6779688.1"/>
    </source>
</evidence>
<reference evidence="3 4" key="1">
    <citation type="submission" date="2024-02" db="EMBL/GenBank/DDBJ databases">
        <title>de novo genome assembly of Solanum bulbocastanum strain 11H21.</title>
        <authorList>
            <person name="Hosaka A.J."/>
        </authorList>
    </citation>
    <scope>NUCLEOTIDE SEQUENCE [LARGE SCALE GENOMIC DNA]</scope>
    <source>
        <tissue evidence="3">Young leaves</tissue>
    </source>
</reference>
<organism evidence="3 4">
    <name type="scientific">Solanum bulbocastanum</name>
    <name type="common">Wild potato</name>
    <dbReference type="NCBI Taxonomy" id="147425"/>
    <lineage>
        <taxon>Eukaryota</taxon>
        <taxon>Viridiplantae</taxon>
        <taxon>Streptophyta</taxon>
        <taxon>Embryophyta</taxon>
        <taxon>Tracheophyta</taxon>
        <taxon>Spermatophyta</taxon>
        <taxon>Magnoliopsida</taxon>
        <taxon>eudicotyledons</taxon>
        <taxon>Gunneridae</taxon>
        <taxon>Pentapetalae</taxon>
        <taxon>asterids</taxon>
        <taxon>lamiids</taxon>
        <taxon>Solanales</taxon>
        <taxon>Solanaceae</taxon>
        <taxon>Solanoideae</taxon>
        <taxon>Solaneae</taxon>
        <taxon>Solanum</taxon>
    </lineage>
</organism>
<evidence type="ECO:0000313" key="4">
    <source>
        <dbReference type="Proteomes" id="UP001371456"/>
    </source>
</evidence>
<accession>A0AAN8T123</accession>
<feature type="compositionally biased region" description="Pro residues" evidence="1">
    <location>
        <begin position="72"/>
        <end position="94"/>
    </location>
</feature>
<comment type="caution">
    <text evidence="3">The sequence shown here is derived from an EMBL/GenBank/DDBJ whole genome shotgun (WGS) entry which is preliminary data.</text>
</comment>
<keyword evidence="4" id="KW-1185">Reference proteome</keyword>
<feature type="signal peptide" evidence="2">
    <location>
        <begin position="1"/>
        <end position="22"/>
    </location>
</feature>
<feature type="region of interest" description="Disordered" evidence="1">
    <location>
        <begin position="57"/>
        <end position="110"/>
    </location>
</feature>